<dbReference type="PANTHER" id="PTHR12935">
    <property type="entry name" value="GAMMA-GLUTAMYLCYCLOTRANSFERASE"/>
    <property type="match status" value="1"/>
</dbReference>
<dbReference type="Gene3D" id="3.10.490.10">
    <property type="entry name" value="Gamma-glutamyl cyclotransferase-like"/>
    <property type="match status" value="1"/>
</dbReference>
<proteinExistence type="predicted"/>
<name>A0AA39UY45_9LECA</name>
<dbReference type="Proteomes" id="UP001166286">
    <property type="component" value="Unassembled WGS sequence"/>
</dbReference>
<dbReference type="GO" id="GO:0003839">
    <property type="term" value="F:gamma-glutamylcyclotransferase activity"/>
    <property type="evidence" value="ECO:0007669"/>
    <property type="project" value="UniProtKB-EC"/>
</dbReference>
<dbReference type="InterPro" id="IPR013024">
    <property type="entry name" value="GGCT-like"/>
</dbReference>
<dbReference type="InterPro" id="IPR009288">
    <property type="entry name" value="AIG2-like_dom"/>
</dbReference>
<dbReference type="Pfam" id="PF06094">
    <property type="entry name" value="GGACT"/>
    <property type="match status" value="1"/>
</dbReference>
<organism evidence="6 7">
    <name type="scientific">Cladonia borealis</name>
    <dbReference type="NCBI Taxonomy" id="184061"/>
    <lineage>
        <taxon>Eukaryota</taxon>
        <taxon>Fungi</taxon>
        <taxon>Dikarya</taxon>
        <taxon>Ascomycota</taxon>
        <taxon>Pezizomycotina</taxon>
        <taxon>Lecanoromycetes</taxon>
        <taxon>OSLEUM clade</taxon>
        <taxon>Lecanoromycetidae</taxon>
        <taxon>Lecanorales</taxon>
        <taxon>Lecanorineae</taxon>
        <taxon>Cladoniaceae</taxon>
        <taxon>Cladonia</taxon>
    </lineage>
</organism>
<reference evidence="6" key="1">
    <citation type="submission" date="2023-03" db="EMBL/GenBank/DDBJ databases">
        <title>Complete genome of Cladonia borealis.</title>
        <authorList>
            <person name="Park H."/>
        </authorList>
    </citation>
    <scope>NUCLEOTIDE SEQUENCE</scope>
    <source>
        <strain evidence="6">ANT050790</strain>
    </source>
</reference>
<dbReference type="InterPro" id="IPR036568">
    <property type="entry name" value="GGCT-like_sf"/>
</dbReference>
<feature type="binding site" evidence="4">
    <location>
        <begin position="10"/>
        <end position="15"/>
    </location>
    <ligand>
        <name>substrate</name>
    </ligand>
</feature>
<gene>
    <name evidence="6" type="ORF">JMJ35_009447</name>
</gene>
<sequence>MSAPQVQKMYFGYGSNLWREQMTLRCSSSKYLGVGRLSGYHWIINDRGYANVVSSGNTGDTVYGLIYDLTSSDEHSLDANEGVPYAYTKEMLLVDFWASKDGNSPIDVTKEGEKRDVLVYIDRNRTTDHKPKAEYIYRMNRGIEDGLKAGIPKDYVEQALRQFIPEKVSEEVKALAIKQASGFEDED</sequence>
<dbReference type="SUPFAM" id="SSF110857">
    <property type="entry name" value="Gamma-glutamyl cyclotransferase-like"/>
    <property type="match status" value="1"/>
</dbReference>
<keyword evidence="2" id="KW-0456">Lyase</keyword>
<evidence type="ECO:0000256" key="1">
    <source>
        <dbReference type="ARBA" id="ARBA00012346"/>
    </source>
</evidence>
<protein>
    <recommendedName>
        <fullName evidence="1">gamma-glutamylcyclotransferase</fullName>
        <ecNumber evidence="1">4.3.2.9</ecNumber>
    </recommendedName>
</protein>
<evidence type="ECO:0000256" key="4">
    <source>
        <dbReference type="PIRSR" id="PIRSR617939-2"/>
    </source>
</evidence>
<comment type="caution">
    <text evidence="6">The sequence shown here is derived from an EMBL/GenBank/DDBJ whole genome shotgun (WGS) entry which is preliminary data.</text>
</comment>
<dbReference type="InterPro" id="IPR017939">
    <property type="entry name" value="G-Glutamylcylcotransferase"/>
</dbReference>
<evidence type="ECO:0000259" key="5">
    <source>
        <dbReference type="Pfam" id="PF06094"/>
    </source>
</evidence>
<accession>A0AA39UY45</accession>
<dbReference type="AlphaFoldDB" id="A0AA39UY45"/>
<dbReference type="EMBL" id="JAFEKC020000021">
    <property type="protein sequence ID" value="KAK0508363.1"/>
    <property type="molecule type" value="Genomic_DNA"/>
</dbReference>
<feature type="active site" description="Proton acceptor" evidence="3">
    <location>
        <position position="81"/>
    </location>
</feature>
<evidence type="ECO:0000256" key="2">
    <source>
        <dbReference type="ARBA" id="ARBA00023239"/>
    </source>
</evidence>
<keyword evidence="7" id="KW-1185">Reference proteome</keyword>
<evidence type="ECO:0000313" key="7">
    <source>
        <dbReference type="Proteomes" id="UP001166286"/>
    </source>
</evidence>
<evidence type="ECO:0000313" key="6">
    <source>
        <dbReference type="EMBL" id="KAK0508363.1"/>
    </source>
</evidence>
<dbReference type="CDD" id="cd06661">
    <property type="entry name" value="GGCT_like"/>
    <property type="match status" value="1"/>
</dbReference>
<feature type="domain" description="Gamma-glutamylcyclotransferase AIG2-like" evidence="5">
    <location>
        <begin position="10"/>
        <end position="124"/>
    </location>
</feature>
<dbReference type="PANTHER" id="PTHR12935:SF0">
    <property type="entry name" value="GAMMA-GLUTAMYLCYCLOTRANSFERASE"/>
    <property type="match status" value="1"/>
</dbReference>
<dbReference type="EC" id="4.3.2.9" evidence="1"/>
<evidence type="ECO:0000256" key="3">
    <source>
        <dbReference type="PIRSR" id="PIRSR617939-1"/>
    </source>
</evidence>